<dbReference type="PANTHER" id="PTHR43364">
    <property type="entry name" value="NADH-SPECIFIC METHYLGLYOXAL REDUCTASE-RELATED"/>
    <property type="match status" value="1"/>
</dbReference>
<dbReference type="CDD" id="cd19080">
    <property type="entry name" value="AKR_AKR9A_9B"/>
    <property type="match status" value="1"/>
</dbReference>
<feature type="domain" description="NADP-dependent oxidoreductase" evidence="2">
    <location>
        <begin position="18"/>
        <end position="293"/>
    </location>
</feature>
<dbReference type="InterPro" id="IPR050523">
    <property type="entry name" value="AKR_Detox_Biosynth"/>
</dbReference>
<dbReference type="SUPFAM" id="SSF51430">
    <property type="entry name" value="NAD(P)-linked oxidoreductase"/>
    <property type="match status" value="1"/>
</dbReference>
<sequence>MTMRYRLLGRTGLRVSEVFLGTMTFGGPSTGAEEARRIVDAYADAGGNVVDTASAYGDSEALLGEVLTRRDRFVLATKFTLSRDRSDPNGAGGHRKNLRLSLERSLRRLRTDHVDLLWVHTWDRHTPMEETLRALDDAVRAGQVLYVGISDAPAWVVSRADALAEWRAWTPFAAVQVPYNLVDRDVEREVLPMAEALGLSVAAFGTLGHGVLAGSTGRVPQPTARQRAAAAAVRAVADELGTTPTGVAIAWTRARSAAVHPLVGVRTADQVADVVAAADLVLPDELRARLEAAAPFEPGPLADFMAESAASPFVFGDAEVLGRR</sequence>
<accession>A0ABT1A940</accession>
<dbReference type="Gene3D" id="3.20.20.100">
    <property type="entry name" value="NADP-dependent oxidoreductase domain"/>
    <property type="match status" value="1"/>
</dbReference>
<dbReference type="InterPro" id="IPR036812">
    <property type="entry name" value="NAD(P)_OxRdtase_dom_sf"/>
</dbReference>
<keyword evidence="4" id="KW-1185">Reference proteome</keyword>
<dbReference type="Pfam" id="PF00248">
    <property type="entry name" value="Aldo_ket_red"/>
    <property type="match status" value="1"/>
</dbReference>
<comment type="caution">
    <text evidence="3">The sequence shown here is derived from an EMBL/GenBank/DDBJ whole genome shotgun (WGS) entry which is preliminary data.</text>
</comment>
<name>A0ABT1A940_9PSEU</name>
<evidence type="ECO:0000313" key="3">
    <source>
        <dbReference type="EMBL" id="MCO1659551.1"/>
    </source>
</evidence>
<dbReference type="Proteomes" id="UP001165283">
    <property type="component" value="Unassembled WGS sequence"/>
</dbReference>
<dbReference type="RefSeq" id="WP_252444370.1">
    <property type="nucleotide sequence ID" value="NZ_JAGSOV010000067.1"/>
</dbReference>
<gene>
    <name evidence="3" type="ORF">KDL28_31230</name>
</gene>
<keyword evidence="1" id="KW-0560">Oxidoreductase</keyword>
<reference evidence="3" key="1">
    <citation type="submission" date="2021-04" db="EMBL/GenBank/DDBJ databases">
        <title>Pseudonocardia sp. nov., isolated from sandy soil of mangrove forest.</title>
        <authorList>
            <person name="Zan Z."/>
            <person name="Huang R."/>
            <person name="Liu W."/>
        </authorList>
    </citation>
    <scope>NUCLEOTIDE SEQUENCE</scope>
    <source>
        <strain evidence="3">S2-4</strain>
    </source>
</reference>
<protein>
    <submittedName>
        <fullName evidence="3">Aldo/keto reductase</fullName>
    </submittedName>
</protein>
<organism evidence="3 4">
    <name type="scientific">Pseudonocardia humida</name>
    <dbReference type="NCBI Taxonomy" id="2800819"/>
    <lineage>
        <taxon>Bacteria</taxon>
        <taxon>Bacillati</taxon>
        <taxon>Actinomycetota</taxon>
        <taxon>Actinomycetes</taxon>
        <taxon>Pseudonocardiales</taxon>
        <taxon>Pseudonocardiaceae</taxon>
        <taxon>Pseudonocardia</taxon>
    </lineage>
</organism>
<evidence type="ECO:0000313" key="4">
    <source>
        <dbReference type="Proteomes" id="UP001165283"/>
    </source>
</evidence>
<dbReference type="EMBL" id="JAGSOV010000067">
    <property type="protein sequence ID" value="MCO1659551.1"/>
    <property type="molecule type" value="Genomic_DNA"/>
</dbReference>
<dbReference type="InterPro" id="IPR023210">
    <property type="entry name" value="NADP_OxRdtase_dom"/>
</dbReference>
<dbReference type="PANTHER" id="PTHR43364:SF4">
    <property type="entry name" value="NAD(P)-LINKED OXIDOREDUCTASE SUPERFAMILY PROTEIN"/>
    <property type="match status" value="1"/>
</dbReference>
<proteinExistence type="predicted"/>
<evidence type="ECO:0000259" key="2">
    <source>
        <dbReference type="Pfam" id="PF00248"/>
    </source>
</evidence>
<evidence type="ECO:0000256" key="1">
    <source>
        <dbReference type="ARBA" id="ARBA00023002"/>
    </source>
</evidence>